<sequence length="170" mass="19703">MNLLKSIVQPARIQLFTVPQRTLFDVQNVWGRTAVDTQKPIDSTPLSEIPRQDESMGVLSGVPRDIIKERRCRIFVPARNAMQSGTHNTRKWRVEWNTKERWENPLMGWASSSDPHSSLSVEFGCKEDAMIYCERMGYRYEVVEPPSHGHYKKSYGANFSWNKKTRVSTK</sequence>
<keyword evidence="17" id="KW-1185">Reference proteome</keyword>
<comment type="caution">
    <text evidence="12">The sequence shown here is derived from an EMBL/GenBank/DDBJ whole genome shotgun (WGS) entry which is preliminary data.</text>
</comment>
<dbReference type="Proteomes" id="UP000663868">
    <property type="component" value="Unassembled WGS sequence"/>
</dbReference>
<organism evidence="12 18">
    <name type="scientific">Adineta steineri</name>
    <dbReference type="NCBI Taxonomy" id="433720"/>
    <lineage>
        <taxon>Eukaryota</taxon>
        <taxon>Metazoa</taxon>
        <taxon>Spiralia</taxon>
        <taxon>Gnathifera</taxon>
        <taxon>Rotifera</taxon>
        <taxon>Eurotatoria</taxon>
        <taxon>Bdelloidea</taxon>
        <taxon>Adinetida</taxon>
        <taxon>Adinetidae</taxon>
        <taxon>Adineta</taxon>
    </lineage>
</organism>
<keyword evidence="6 11" id="KW-0999">Mitochondrion inner membrane</keyword>
<dbReference type="GO" id="GO:0005743">
    <property type="term" value="C:mitochondrial inner membrane"/>
    <property type="evidence" value="ECO:0007669"/>
    <property type="project" value="UniProtKB-SubCell"/>
</dbReference>
<dbReference type="EMBL" id="CAJNOE010000765">
    <property type="protein sequence ID" value="CAF1328774.1"/>
    <property type="molecule type" value="Genomic_DNA"/>
</dbReference>
<dbReference type="FunFam" id="3.30.160.190:FF:000001">
    <property type="entry name" value="NADH-ubiquinone oxidoreductase 21 kDa subunit mitochondrial"/>
    <property type="match status" value="1"/>
</dbReference>
<dbReference type="GO" id="GO:0022900">
    <property type="term" value="P:electron transport chain"/>
    <property type="evidence" value="ECO:0007669"/>
    <property type="project" value="InterPro"/>
</dbReference>
<evidence type="ECO:0000256" key="1">
    <source>
        <dbReference type="ARBA" id="ARBA00003195"/>
    </source>
</evidence>
<dbReference type="Gene3D" id="3.30.160.190">
    <property type="entry name" value="atu1810 like domain"/>
    <property type="match status" value="1"/>
</dbReference>
<evidence type="ECO:0000256" key="8">
    <source>
        <dbReference type="ARBA" id="ARBA00022982"/>
    </source>
</evidence>
<keyword evidence="7 11" id="KW-0809">Transit peptide</keyword>
<accession>A0A815DS15</accession>
<evidence type="ECO:0000313" key="12">
    <source>
        <dbReference type="EMBL" id="CAF1301811.1"/>
    </source>
</evidence>
<evidence type="ECO:0000313" key="18">
    <source>
        <dbReference type="Proteomes" id="UP000663877"/>
    </source>
</evidence>
<dbReference type="EMBL" id="CAJNOM010000900">
    <property type="protein sequence ID" value="CAF1576442.1"/>
    <property type="molecule type" value="Genomic_DNA"/>
</dbReference>
<dbReference type="EMBL" id="CAJNOI010000534">
    <property type="protein sequence ID" value="CAF1301811.1"/>
    <property type="molecule type" value="Genomic_DNA"/>
</dbReference>
<keyword evidence="5 11" id="KW-0679">Respiratory chain</keyword>
<comment type="subcellular location">
    <subcellularLocation>
        <location evidence="11">Mitochondrion inner membrane</location>
        <topology evidence="11">Peripheral membrane protein</topology>
        <orientation evidence="11">Matrix side</orientation>
    </subcellularLocation>
</comment>
<dbReference type="EMBL" id="CAJNOM010000901">
    <property type="protein sequence ID" value="CAF1576563.1"/>
    <property type="molecule type" value="Genomic_DNA"/>
</dbReference>
<dbReference type="PANTHER" id="PTHR12219:SF8">
    <property type="entry name" value="NADH DEHYDROGENASE [UBIQUINONE] IRON-SULFUR PROTEIN 4, MITOCHONDRIAL"/>
    <property type="match status" value="1"/>
</dbReference>
<comment type="function">
    <text evidence="1 11">Accessory subunit of the mitochondrial membrane respiratory chain NADH dehydrogenase (Complex I), that is believed not to be involved in catalysis. Complex I functions in the transfer of electrons from NADH to the respiratory chain. The immediate electron acceptor for the enzyme is believed to be ubiquinone.</text>
</comment>
<evidence type="ECO:0000313" key="14">
    <source>
        <dbReference type="EMBL" id="CAF1576442.1"/>
    </source>
</evidence>
<dbReference type="Proteomes" id="UP000663877">
    <property type="component" value="Unassembled WGS sequence"/>
</dbReference>
<evidence type="ECO:0000256" key="2">
    <source>
        <dbReference type="ARBA" id="ARBA00005882"/>
    </source>
</evidence>
<evidence type="ECO:0000256" key="7">
    <source>
        <dbReference type="ARBA" id="ARBA00022946"/>
    </source>
</evidence>
<keyword evidence="8 11" id="KW-0249">Electron transport</keyword>
<dbReference type="PANTHER" id="PTHR12219">
    <property type="entry name" value="NADH-UBIQUINONE OXIDOREDUCTASE"/>
    <property type="match status" value="1"/>
</dbReference>
<dbReference type="AlphaFoldDB" id="A0A815DS15"/>
<keyword evidence="9 11" id="KW-0496">Mitochondrion</keyword>
<evidence type="ECO:0000313" key="17">
    <source>
        <dbReference type="Proteomes" id="UP000663832"/>
    </source>
</evidence>
<name>A0A815DS15_9BILA</name>
<dbReference type="Pfam" id="PF04800">
    <property type="entry name" value="NDUS4"/>
    <property type="match status" value="1"/>
</dbReference>
<evidence type="ECO:0000256" key="9">
    <source>
        <dbReference type="ARBA" id="ARBA00023128"/>
    </source>
</evidence>
<evidence type="ECO:0000256" key="6">
    <source>
        <dbReference type="ARBA" id="ARBA00022792"/>
    </source>
</evidence>
<comment type="similarity">
    <text evidence="2 11">Belongs to the complex I NDUFS4 subunit family.</text>
</comment>
<evidence type="ECO:0000313" key="13">
    <source>
        <dbReference type="EMBL" id="CAF1328774.1"/>
    </source>
</evidence>
<dbReference type="Proteomes" id="UP000663860">
    <property type="component" value="Unassembled WGS sequence"/>
</dbReference>
<proteinExistence type="inferred from homology"/>
<evidence type="ECO:0000256" key="4">
    <source>
        <dbReference type="ARBA" id="ARBA00022448"/>
    </source>
</evidence>
<dbReference type="EMBL" id="CAJOBB010001287">
    <property type="protein sequence ID" value="CAF3836032.1"/>
    <property type="molecule type" value="Genomic_DNA"/>
</dbReference>
<keyword evidence="10 11" id="KW-0472">Membrane</keyword>
<evidence type="ECO:0000313" key="15">
    <source>
        <dbReference type="EMBL" id="CAF1576563.1"/>
    </source>
</evidence>
<evidence type="ECO:0000256" key="10">
    <source>
        <dbReference type="ARBA" id="ARBA00023136"/>
    </source>
</evidence>
<evidence type="ECO:0000256" key="11">
    <source>
        <dbReference type="RuleBase" id="RU367010"/>
    </source>
</evidence>
<dbReference type="OrthoDB" id="3089at2759"/>
<keyword evidence="4 11" id="KW-0813">Transport</keyword>
<evidence type="ECO:0000256" key="3">
    <source>
        <dbReference type="ARBA" id="ARBA00015796"/>
    </source>
</evidence>
<gene>
    <name evidence="12" type="ORF">BJG266_LOCUS32325</name>
    <name evidence="13" type="ORF">IZO911_LOCUS35567</name>
    <name evidence="16" type="ORF">KXQ929_LOCUS19167</name>
    <name evidence="14" type="ORF">QVE165_LOCUS49452</name>
    <name evidence="15" type="ORF">QVE165_LOCUS49469</name>
</gene>
<reference evidence="12" key="1">
    <citation type="submission" date="2021-02" db="EMBL/GenBank/DDBJ databases">
        <authorList>
            <person name="Nowell W R."/>
        </authorList>
    </citation>
    <scope>NUCLEOTIDE SEQUENCE</scope>
</reference>
<evidence type="ECO:0000313" key="16">
    <source>
        <dbReference type="EMBL" id="CAF3836032.1"/>
    </source>
</evidence>
<protein>
    <recommendedName>
        <fullName evidence="3 11">NADH dehydrogenase [ubiquinone] iron-sulfur protein 4, mitochondrial</fullName>
    </recommendedName>
</protein>
<dbReference type="InterPro" id="IPR006885">
    <property type="entry name" value="NADH_UbQ_FeS_4_mit-like"/>
</dbReference>
<evidence type="ECO:0000256" key="5">
    <source>
        <dbReference type="ARBA" id="ARBA00022660"/>
    </source>
</evidence>
<dbReference type="InterPro" id="IPR038532">
    <property type="entry name" value="NDUFS4-like_sf"/>
</dbReference>
<dbReference type="Proteomes" id="UP000663832">
    <property type="component" value="Unassembled WGS sequence"/>
</dbReference>